<evidence type="ECO:0000256" key="4">
    <source>
        <dbReference type="SAM" id="Coils"/>
    </source>
</evidence>
<evidence type="ECO:0000313" key="8">
    <source>
        <dbReference type="Proteomes" id="UP000626210"/>
    </source>
</evidence>
<gene>
    <name evidence="7" type="ORF">GCM10007320_14440</name>
</gene>
<dbReference type="Gene3D" id="1.20.120.530">
    <property type="entry name" value="GntR ligand-binding domain-like"/>
    <property type="match status" value="1"/>
</dbReference>
<proteinExistence type="predicted"/>
<dbReference type="EMBL" id="BMYK01000003">
    <property type="protein sequence ID" value="GHC75833.1"/>
    <property type="molecule type" value="Genomic_DNA"/>
</dbReference>
<dbReference type="SUPFAM" id="SSF46785">
    <property type="entry name" value="Winged helix' DNA-binding domain"/>
    <property type="match status" value="1"/>
</dbReference>
<evidence type="ECO:0000256" key="3">
    <source>
        <dbReference type="ARBA" id="ARBA00023163"/>
    </source>
</evidence>
<dbReference type="InterPro" id="IPR036388">
    <property type="entry name" value="WH-like_DNA-bd_sf"/>
</dbReference>
<dbReference type="InterPro" id="IPR000524">
    <property type="entry name" value="Tscrpt_reg_HTH_GntR"/>
</dbReference>
<comment type="caution">
    <text evidence="7">The sequence shown here is derived from an EMBL/GenBank/DDBJ whole genome shotgun (WGS) entry which is preliminary data.</text>
</comment>
<dbReference type="InterPro" id="IPR008920">
    <property type="entry name" value="TF_FadR/GntR_C"/>
</dbReference>
<dbReference type="InterPro" id="IPR036390">
    <property type="entry name" value="WH_DNA-bd_sf"/>
</dbReference>
<feature type="domain" description="HTH gntR-type" evidence="6">
    <location>
        <begin position="26"/>
        <end position="93"/>
    </location>
</feature>
<dbReference type="PANTHER" id="PTHR43537:SF53">
    <property type="entry name" value="HTH-TYPE TRANSCRIPTIONAL REPRESSOR NANR"/>
    <property type="match status" value="1"/>
</dbReference>
<evidence type="ECO:0000256" key="1">
    <source>
        <dbReference type="ARBA" id="ARBA00023015"/>
    </source>
</evidence>
<feature type="coiled-coil region" evidence="4">
    <location>
        <begin position="115"/>
        <end position="142"/>
    </location>
</feature>
<feature type="compositionally biased region" description="Low complexity" evidence="5">
    <location>
        <begin position="7"/>
        <end position="21"/>
    </location>
</feature>
<dbReference type="Proteomes" id="UP000626210">
    <property type="component" value="Unassembled WGS sequence"/>
</dbReference>
<feature type="region of interest" description="Disordered" evidence="5">
    <location>
        <begin position="1"/>
        <end position="21"/>
    </location>
</feature>
<accession>A0ABQ3FY14</accession>
<reference evidence="8" key="1">
    <citation type="journal article" date="2019" name="Int. J. Syst. Evol. Microbiol.">
        <title>The Global Catalogue of Microorganisms (GCM) 10K type strain sequencing project: providing services to taxonomists for standard genome sequencing and annotation.</title>
        <authorList>
            <consortium name="The Broad Institute Genomics Platform"/>
            <consortium name="The Broad Institute Genome Sequencing Center for Infectious Disease"/>
            <person name="Wu L."/>
            <person name="Ma J."/>
        </authorList>
    </citation>
    <scope>NUCLEOTIDE SEQUENCE [LARGE SCALE GENOMIC DNA]</scope>
    <source>
        <strain evidence="8">KCTC 23314</strain>
    </source>
</reference>
<dbReference type="PROSITE" id="PS50949">
    <property type="entry name" value="HTH_GNTR"/>
    <property type="match status" value="1"/>
</dbReference>
<dbReference type="Pfam" id="PF07729">
    <property type="entry name" value="FCD"/>
    <property type="match status" value="1"/>
</dbReference>
<keyword evidence="4" id="KW-0175">Coiled coil</keyword>
<protein>
    <submittedName>
        <fullName evidence="7">Transcriptional regulator</fullName>
    </submittedName>
</protein>
<dbReference type="InterPro" id="IPR011711">
    <property type="entry name" value="GntR_C"/>
</dbReference>
<dbReference type="PANTHER" id="PTHR43537">
    <property type="entry name" value="TRANSCRIPTIONAL REGULATOR, GNTR FAMILY"/>
    <property type="match status" value="1"/>
</dbReference>
<name>A0ABQ3FY14_9BURK</name>
<keyword evidence="2" id="KW-0238">DNA-binding</keyword>
<dbReference type="SMART" id="SM00895">
    <property type="entry name" value="FCD"/>
    <property type="match status" value="1"/>
</dbReference>
<dbReference type="SUPFAM" id="SSF48008">
    <property type="entry name" value="GntR ligand-binding domain-like"/>
    <property type="match status" value="1"/>
</dbReference>
<organism evidence="7 8">
    <name type="scientific">Pseudorhodoferax aquiterrae</name>
    <dbReference type="NCBI Taxonomy" id="747304"/>
    <lineage>
        <taxon>Bacteria</taxon>
        <taxon>Pseudomonadati</taxon>
        <taxon>Pseudomonadota</taxon>
        <taxon>Betaproteobacteria</taxon>
        <taxon>Burkholderiales</taxon>
        <taxon>Comamonadaceae</taxon>
    </lineage>
</organism>
<evidence type="ECO:0000313" key="7">
    <source>
        <dbReference type="EMBL" id="GHC75833.1"/>
    </source>
</evidence>
<dbReference type="Pfam" id="PF00392">
    <property type="entry name" value="GntR"/>
    <property type="match status" value="1"/>
</dbReference>
<sequence length="246" mass="27271">MATRSRSAAVTPSVAPAAPAPVTGLNEAESRIYHQVFESVMSQRLAPGTKLPEQGLSDLFGVHRAVVRKVLQRLAHDRIVDLRPNRGAVVAEPTVQETRQIFEARRLLEAAIVPLAAARATKADLAALRRQLREEHATLHQQNQPAWARLASAFHQRLAEIAGNEVLQRYLHELISRCSLIVALYEPPGNAACEHDEHARIVDHIEKGEVAKAIKLMDEHLLDLEQRLHLDRPQSEKSLGQMLGLG</sequence>
<evidence type="ECO:0000256" key="5">
    <source>
        <dbReference type="SAM" id="MobiDB-lite"/>
    </source>
</evidence>
<evidence type="ECO:0000259" key="6">
    <source>
        <dbReference type="PROSITE" id="PS50949"/>
    </source>
</evidence>
<dbReference type="RefSeq" id="WP_189686274.1">
    <property type="nucleotide sequence ID" value="NZ_BMYK01000003.1"/>
</dbReference>
<evidence type="ECO:0000256" key="2">
    <source>
        <dbReference type="ARBA" id="ARBA00023125"/>
    </source>
</evidence>
<keyword evidence="1" id="KW-0805">Transcription regulation</keyword>
<keyword evidence="8" id="KW-1185">Reference proteome</keyword>
<dbReference type="SMART" id="SM00345">
    <property type="entry name" value="HTH_GNTR"/>
    <property type="match status" value="1"/>
</dbReference>
<dbReference type="Gene3D" id="1.10.10.10">
    <property type="entry name" value="Winged helix-like DNA-binding domain superfamily/Winged helix DNA-binding domain"/>
    <property type="match status" value="1"/>
</dbReference>
<keyword evidence="3" id="KW-0804">Transcription</keyword>